<dbReference type="EMBL" id="MK071982">
    <property type="protein sequence ID" value="AYV76146.1"/>
    <property type="molecule type" value="Genomic_DNA"/>
</dbReference>
<evidence type="ECO:0000313" key="1">
    <source>
        <dbReference type="EMBL" id="AYV76146.1"/>
    </source>
</evidence>
<accession>A0A3G4ZMS0</accession>
<sequence length="165" mass="20272">MGVWSYPICAVPAKLEFKRSLISTEIINFLQNHSYFGSEEKDDYELNDFQMECYENAKIYGYLTNDYLQNWKSFFKQIADQYEWKIKFELHFFCKDDNMPYMFKWNKSQFELYVGQEFNIYYFSENQDYNEDSSHDEFIFDEEKYKKNYNKCGAMKKNNIEKILF</sequence>
<gene>
    <name evidence="1" type="ORF">Terrestrivirus4_194</name>
</gene>
<name>A0A3G4ZMS0_9VIRU</name>
<organism evidence="1">
    <name type="scientific">Terrestrivirus sp</name>
    <dbReference type="NCBI Taxonomy" id="2487775"/>
    <lineage>
        <taxon>Viruses</taxon>
        <taxon>Varidnaviria</taxon>
        <taxon>Bamfordvirae</taxon>
        <taxon>Nucleocytoviricota</taxon>
        <taxon>Megaviricetes</taxon>
        <taxon>Imitervirales</taxon>
        <taxon>Mimiviridae</taxon>
        <taxon>Klosneuvirinae</taxon>
    </lineage>
</organism>
<proteinExistence type="predicted"/>
<reference evidence="1" key="1">
    <citation type="submission" date="2018-10" db="EMBL/GenBank/DDBJ databases">
        <title>Hidden diversity of soil giant viruses.</title>
        <authorList>
            <person name="Schulz F."/>
            <person name="Alteio L."/>
            <person name="Goudeau D."/>
            <person name="Ryan E.M."/>
            <person name="Malmstrom R.R."/>
            <person name="Blanchard J."/>
            <person name="Woyke T."/>
        </authorList>
    </citation>
    <scope>NUCLEOTIDE SEQUENCE</scope>
    <source>
        <strain evidence="1">TEV1</strain>
    </source>
</reference>
<protein>
    <submittedName>
        <fullName evidence="1">Uncharacterized protein</fullName>
    </submittedName>
</protein>